<dbReference type="AlphaFoldDB" id="A0A9W9XC53"/>
<dbReference type="Gene3D" id="3.60.10.10">
    <property type="entry name" value="Endonuclease/exonuclease/phosphatase"/>
    <property type="match status" value="1"/>
</dbReference>
<comment type="caution">
    <text evidence="1">The sequence shown here is derived from an EMBL/GenBank/DDBJ whole genome shotgun (WGS) entry which is preliminary data.</text>
</comment>
<protein>
    <submittedName>
        <fullName evidence="1">Uncharacterized protein</fullName>
    </submittedName>
</protein>
<dbReference type="RefSeq" id="XP_056790693.1">
    <property type="nucleotide sequence ID" value="XM_056933152.1"/>
</dbReference>
<sequence length="74" mass="8673">METLPQVRLRVLTHGVRYATSSAFKVEVPREQRKQSLLNELRYHKRRPSVALICLQEVLHQQRVDILKGLNEVP</sequence>
<evidence type="ECO:0000313" key="1">
    <source>
        <dbReference type="EMBL" id="KAJ5488660.1"/>
    </source>
</evidence>
<dbReference type="Proteomes" id="UP001148312">
    <property type="component" value="Unassembled WGS sequence"/>
</dbReference>
<reference evidence="1" key="1">
    <citation type="submission" date="2022-12" db="EMBL/GenBank/DDBJ databases">
        <authorList>
            <person name="Petersen C."/>
        </authorList>
    </citation>
    <scope>NUCLEOTIDE SEQUENCE</scope>
    <source>
        <strain evidence="1">IBT 30728</strain>
    </source>
</reference>
<evidence type="ECO:0000313" key="2">
    <source>
        <dbReference type="Proteomes" id="UP001148312"/>
    </source>
</evidence>
<gene>
    <name evidence="1" type="ORF">N7539_003550</name>
</gene>
<name>A0A9W9XC53_9EURO</name>
<organism evidence="1 2">
    <name type="scientific">Penicillium diatomitis</name>
    <dbReference type="NCBI Taxonomy" id="2819901"/>
    <lineage>
        <taxon>Eukaryota</taxon>
        <taxon>Fungi</taxon>
        <taxon>Dikarya</taxon>
        <taxon>Ascomycota</taxon>
        <taxon>Pezizomycotina</taxon>
        <taxon>Eurotiomycetes</taxon>
        <taxon>Eurotiomycetidae</taxon>
        <taxon>Eurotiales</taxon>
        <taxon>Aspergillaceae</taxon>
        <taxon>Penicillium</taxon>
    </lineage>
</organism>
<keyword evidence="2" id="KW-1185">Reference proteome</keyword>
<dbReference type="EMBL" id="JAPWDQ010000004">
    <property type="protein sequence ID" value="KAJ5488660.1"/>
    <property type="molecule type" value="Genomic_DNA"/>
</dbReference>
<dbReference type="InterPro" id="IPR036691">
    <property type="entry name" value="Endo/exonu/phosph_ase_sf"/>
</dbReference>
<proteinExistence type="predicted"/>
<reference evidence="1" key="2">
    <citation type="journal article" date="2023" name="IMA Fungus">
        <title>Comparative genomic study of the Penicillium genus elucidates a diverse pangenome and 15 lateral gene transfer events.</title>
        <authorList>
            <person name="Petersen C."/>
            <person name="Sorensen T."/>
            <person name="Nielsen M.R."/>
            <person name="Sondergaard T.E."/>
            <person name="Sorensen J.L."/>
            <person name="Fitzpatrick D.A."/>
            <person name="Frisvad J.C."/>
            <person name="Nielsen K.L."/>
        </authorList>
    </citation>
    <scope>NUCLEOTIDE SEQUENCE</scope>
    <source>
        <strain evidence="1">IBT 30728</strain>
    </source>
</reference>
<dbReference type="GeneID" id="81623401"/>
<accession>A0A9W9XC53</accession>